<accession>A0A8H7KJQ7</accession>
<dbReference type="Proteomes" id="UP000629468">
    <property type="component" value="Unassembled WGS sequence"/>
</dbReference>
<protein>
    <recommendedName>
        <fullName evidence="2">GLTSCR protein conserved domain-containing protein</fullName>
    </recommendedName>
</protein>
<feature type="domain" description="GLTSCR protein conserved" evidence="2">
    <location>
        <begin position="98"/>
        <end position="208"/>
    </location>
</feature>
<proteinExistence type="predicted"/>
<evidence type="ECO:0000259" key="2">
    <source>
        <dbReference type="Pfam" id="PF15249"/>
    </source>
</evidence>
<reference evidence="3 4" key="1">
    <citation type="journal article" name="Sci. Rep.">
        <title>Telomere-to-telomere assembled and centromere annotated genomes of the two main subspecies of the button mushroom Agaricus bisporus reveal especially polymorphic chromosome ends.</title>
        <authorList>
            <person name="Sonnenberg A.S.M."/>
            <person name="Sedaghat-Telgerd N."/>
            <person name="Lavrijssen B."/>
            <person name="Ohm R.A."/>
            <person name="Hendrickx P.M."/>
            <person name="Scholtmeijer K."/>
            <person name="Baars J.J.P."/>
            <person name="van Peer A."/>
        </authorList>
    </citation>
    <scope>NUCLEOTIDE SEQUENCE [LARGE SCALE GENOMIC DNA]</scope>
    <source>
        <strain evidence="3 4">H119_p4</strain>
    </source>
</reference>
<dbReference type="EMBL" id="JABXXO010000003">
    <property type="protein sequence ID" value="KAF7782597.1"/>
    <property type="molecule type" value="Genomic_DNA"/>
</dbReference>
<evidence type="ECO:0000313" key="4">
    <source>
        <dbReference type="Proteomes" id="UP000629468"/>
    </source>
</evidence>
<dbReference type="Pfam" id="PF15249">
    <property type="entry name" value="GLTSCR1"/>
    <property type="match status" value="1"/>
</dbReference>
<feature type="region of interest" description="Disordered" evidence="1">
    <location>
        <begin position="371"/>
        <end position="402"/>
    </location>
</feature>
<comment type="caution">
    <text evidence="3">The sequence shown here is derived from an EMBL/GenBank/DDBJ whole genome shotgun (WGS) entry which is preliminary data.</text>
</comment>
<feature type="region of interest" description="Disordered" evidence="1">
    <location>
        <begin position="46"/>
        <end position="74"/>
    </location>
</feature>
<feature type="compositionally biased region" description="Polar residues" evidence="1">
    <location>
        <begin position="390"/>
        <end position="402"/>
    </location>
</feature>
<name>A0A8H7KJQ7_AGABI</name>
<dbReference type="AlphaFoldDB" id="A0A8H7KJQ7"/>
<evidence type="ECO:0000313" key="3">
    <source>
        <dbReference type="EMBL" id="KAF7782597.1"/>
    </source>
</evidence>
<evidence type="ECO:0000256" key="1">
    <source>
        <dbReference type="SAM" id="MobiDB-lite"/>
    </source>
</evidence>
<organism evidence="3 4">
    <name type="scientific">Agaricus bisporus var. burnettii</name>
    <dbReference type="NCBI Taxonomy" id="192524"/>
    <lineage>
        <taxon>Eukaryota</taxon>
        <taxon>Fungi</taxon>
        <taxon>Dikarya</taxon>
        <taxon>Basidiomycota</taxon>
        <taxon>Agaricomycotina</taxon>
        <taxon>Agaricomycetes</taxon>
        <taxon>Agaricomycetidae</taxon>
        <taxon>Agaricales</taxon>
        <taxon>Agaricineae</taxon>
        <taxon>Agaricaceae</taxon>
        <taxon>Agaricus</taxon>
    </lineage>
</organism>
<dbReference type="InterPro" id="IPR015671">
    <property type="entry name" value="GSCR1_dom"/>
</dbReference>
<gene>
    <name evidence="3" type="ORF">Agabi119p4_1973</name>
</gene>
<sequence>MSKSFGPSFSVHTFSSVPYSPQDLPAGPHTSQFSWSVAASSSTQSLSPAILPESNGIPSPAPVVPRPRRPLRNKKRTKEELEITHQAFERFSARLAQDHIAVLQPDVDTPFTDHADAARRLLPFHIYQQPRDDLELLKRHKGKQKITNADHQEEIKDTRFALACHERYQKLRNRFRNARIRTATRSAPADQAYVLAQAILEADRVDVSLLSNELKVARTELERLEREKRAPGATATRTVYATAPAMAAAQAQYYRTYPYAYTQAYGAPMPPPTTTTFHVSPPPPTTNPNRPNTAIPVQLPVASLPALHALGIHPVPASSIVEGSDQTPPAVLRGSTANGTMLTLEINVSLLQSAQMSGLAMVLNSLMSRTGAAASPSVPPRGTTDAPPAGNSNTASGPSNGT</sequence>